<organism evidence="2">
    <name type="scientific">Davidia involucrata</name>
    <name type="common">Dove tree</name>
    <dbReference type="NCBI Taxonomy" id="16924"/>
    <lineage>
        <taxon>Eukaryota</taxon>
        <taxon>Viridiplantae</taxon>
        <taxon>Streptophyta</taxon>
        <taxon>Embryophyta</taxon>
        <taxon>Tracheophyta</taxon>
        <taxon>Spermatophyta</taxon>
        <taxon>Magnoliopsida</taxon>
        <taxon>eudicotyledons</taxon>
        <taxon>Gunneridae</taxon>
        <taxon>Pentapetalae</taxon>
        <taxon>asterids</taxon>
        <taxon>Cornales</taxon>
        <taxon>Nyssaceae</taxon>
        <taxon>Davidia</taxon>
    </lineage>
</organism>
<sequence length="432" mass="49430">MSDPEVVCNFAKDMISDLPGNVIERILECMPLQDAVRTSILSKKWRYNWATLPQLVFDGQFFDYAIDDPWEENVLANNVNEVLLLHIGPIHKFSLCIPDSCSIQNRDIARWILILSRNGIRELTLVNSKQNNSYRLPSYLFSCQQLTHLKLHNYTFKPPPAFRAFHNIRSLELKSITFATNIFESLISSSPLLERFIFVSCNGVDHFNIDAPNLKYLFVSGMFKSVSFISTPKLVEVSFIMTKFPNHSALKMANLDEVMGCLPQLEKLHLSRYSLKVLAAGGVPKRLATTSNFLKYLKFCFLDFYNVDQISCALCLIRSSINLQELEILAFASPAAAMEPVLNFMENQDCADCTLDQLRKVTMQRVRGSKPELEFMEYFLACSPILDLMLIERHKDIDANAELRMSRELMRFSRASPKAQIIYLDPPTENAH</sequence>
<reference evidence="2" key="1">
    <citation type="submission" date="2019-08" db="EMBL/GenBank/DDBJ databases">
        <title>Reference gene set and small RNA set construction with multiple tissues from Davidia involucrata Baill.</title>
        <authorList>
            <person name="Yang H."/>
            <person name="Zhou C."/>
            <person name="Li G."/>
            <person name="Wang J."/>
            <person name="Gao P."/>
            <person name="Wang M."/>
            <person name="Wang R."/>
            <person name="Zhao Y."/>
        </authorList>
    </citation>
    <scope>NUCLEOTIDE SEQUENCE</scope>
    <source>
        <tissue evidence="2">Mixed with DoveR01_LX</tissue>
    </source>
</reference>
<dbReference type="EMBL" id="GHES01042458">
    <property type="protein sequence ID" value="MPA73017.1"/>
    <property type="molecule type" value="Transcribed_RNA"/>
</dbReference>
<dbReference type="Pfam" id="PF00646">
    <property type="entry name" value="F-box"/>
    <property type="match status" value="1"/>
</dbReference>
<dbReference type="SMART" id="SM00579">
    <property type="entry name" value="FBD"/>
    <property type="match status" value="1"/>
</dbReference>
<dbReference type="PANTHER" id="PTHR31639:SF312">
    <property type="entry name" value="CYCLIN-LIKE F-BOX"/>
    <property type="match status" value="1"/>
</dbReference>
<dbReference type="PANTHER" id="PTHR31639">
    <property type="entry name" value="F-BOX PROTEIN-LIKE"/>
    <property type="match status" value="1"/>
</dbReference>
<dbReference type="AlphaFoldDB" id="A0A5B7BWP8"/>
<dbReference type="InterPro" id="IPR053781">
    <property type="entry name" value="F-box_AtFBL13-like"/>
</dbReference>
<dbReference type="InterPro" id="IPR036047">
    <property type="entry name" value="F-box-like_dom_sf"/>
</dbReference>
<gene>
    <name evidence="2" type="ORF">Din_042458</name>
</gene>
<dbReference type="InterPro" id="IPR006566">
    <property type="entry name" value="FBD"/>
</dbReference>
<dbReference type="InterPro" id="IPR032675">
    <property type="entry name" value="LRR_dom_sf"/>
</dbReference>
<dbReference type="SUPFAM" id="SSF81383">
    <property type="entry name" value="F-box domain"/>
    <property type="match status" value="1"/>
</dbReference>
<name>A0A5B7BWP8_DAVIN</name>
<proteinExistence type="predicted"/>
<dbReference type="InterPro" id="IPR001810">
    <property type="entry name" value="F-box_dom"/>
</dbReference>
<dbReference type="CDD" id="cd22160">
    <property type="entry name" value="F-box_AtFBL13-like"/>
    <property type="match status" value="1"/>
</dbReference>
<dbReference type="PROSITE" id="PS50181">
    <property type="entry name" value="FBOX"/>
    <property type="match status" value="1"/>
</dbReference>
<feature type="domain" description="F-box" evidence="1">
    <location>
        <begin position="12"/>
        <end position="65"/>
    </location>
</feature>
<evidence type="ECO:0000259" key="1">
    <source>
        <dbReference type="PROSITE" id="PS50181"/>
    </source>
</evidence>
<dbReference type="InterPro" id="IPR055411">
    <property type="entry name" value="LRR_FXL15/At3g58940/PEG3-like"/>
</dbReference>
<evidence type="ECO:0000313" key="2">
    <source>
        <dbReference type="EMBL" id="MPA73017.1"/>
    </source>
</evidence>
<dbReference type="SUPFAM" id="SSF52047">
    <property type="entry name" value="RNI-like"/>
    <property type="match status" value="1"/>
</dbReference>
<dbReference type="Gene3D" id="3.80.10.10">
    <property type="entry name" value="Ribonuclease Inhibitor"/>
    <property type="match status" value="1"/>
</dbReference>
<accession>A0A5B7BWP8</accession>
<protein>
    <recommendedName>
        <fullName evidence="1">F-box domain-containing protein</fullName>
    </recommendedName>
</protein>
<dbReference type="Pfam" id="PF24758">
    <property type="entry name" value="LRR_At5g56370"/>
    <property type="match status" value="1"/>
</dbReference>